<sequence>MSQIHFYKLLCVSLASYLALLMTFSLRTIRKYLGIGYGNPKSWSRKLFYISILFVICILITLLNVRHGPNLRQLTTRLHEAAAPQAIYQQQQRPYRLSGLETVRKIDGQEYPKLTSDGKFIPIRKIVHLDLKGGAFKPAFFPKLFHFFKKIGLTGILIEWEDMFPYTGKLAEAINGDAYSISEIEGILKSAKENQLNIIPLVQTFGHLEWILKLKQFKHLREDIRYPQVICFANEEAFDIIKDMIDQVVAIHKKYGMEFFHMGADEAFQVGFCNETIKQMLKEGSKDRVMLWHISRVAKYIKDTHSTTVLAWHDMFGHVAEDDLRSYNMTEVLEPVLWSYAEDLEEYIPFSSWEALKPFKNVWGSSAFKGADGPMKINSNPMHYIKNHESWIIQMSKAYQEFDYFQGLIITGWSRYDHMAVLAELLPVNLPTLVMCLETIESGRPLLGNYAKSNELLHCAVKYDNGYNSECLFPGHKIYKLVNKMHSEKESMHKYIETDFDFNGWLSKIAEKYHFSSPMYIEKIRAFIDYNLEYLENIEKDLRIEMRKIYFNETIEEFIFTYLSDELELLRKRKSTMSAILSASTYQKRPYIKYPSKQ</sequence>
<evidence type="ECO:0000313" key="2">
    <source>
        <dbReference type="WBParaSite" id="ES5_v2.g17984.t1"/>
    </source>
</evidence>
<dbReference type="Proteomes" id="UP000887579">
    <property type="component" value="Unplaced"/>
</dbReference>
<protein>
    <submittedName>
        <fullName evidence="2">Beta-N-acetylhexosaminidase</fullName>
    </submittedName>
</protein>
<reference evidence="2" key="1">
    <citation type="submission" date="2022-11" db="UniProtKB">
        <authorList>
            <consortium name="WormBaseParasite"/>
        </authorList>
    </citation>
    <scope>IDENTIFICATION</scope>
</reference>
<accession>A0AC34FKX6</accession>
<name>A0AC34FKX6_9BILA</name>
<evidence type="ECO:0000313" key="1">
    <source>
        <dbReference type="Proteomes" id="UP000887579"/>
    </source>
</evidence>
<organism evidence="1 2">
    <name type="scientific">Panagrolaimus sp. ES5</name>
    <dbReference type="NCBI Taxonomy" id="591445"/>
    <lineage>
        <taxon>Eukaryota</taxon>
        <taxon>Metazoa</taxon>
        <taxon>Ecdysozoa</taxon>
        <taxon>Nematoda</taxon>
        <taxon>Chromadorea</taxon>
        <taxon>Rhabditida</taxon>
        <taxon>Tylenchina</taxon>
        <taxon>Panagrolaimomorpha</taxon>
        <taxon>Panagrolaimoidea</taxon>
        <taxon>Panagrolaimidae</taxon>
        <taxon>Panagrolaimus</taxon>
    </lineage>
</organism>
<proteinExistence type="predicted"/>
<dbReference type="WBParaSite" id="ES5_v2.g17984.t1">
    <property type="protein sequence ID" value="ES5_v2.g17984.t1"/>
    <property type="gene ID" value="ES5_v2.g17984"/>
</dbReference>